<sequence length="173" mass="19341">MTRWRTDPSGHMTRDFAVTSHIFSSCSRHPPRPSRLRLAREFSTIFLRGHASLYALLLGFLPSPFGPSWDRLHTLLLGPLCGAREYCGPISVAHQDSIAFGLMLWMSAECSFLNFLCSCTRVVPDVQGHILPFISMLGMHLGACLTSLTRRSFSCSHPFSLHLSLVGYALWCI</sequence>
<proteinExistence type="predicted"/>
<keyword evidence="2" id="KW-1185">Reference proteome</keyword>
<protein>
    <submittedName>
        <fullName evidence="1">Uncharacterized protein</fullName>
    </submittedName>
</protein>
<evidence type="ECO:0000313" key="2">
    <source>
        <dbReference type="Proteomes" id="UP001222325"/>
    </source>
</evidence>
<name>A0AAD6U6L1_9AGAR</name>
<gene>
    <name evidence="1" type="ORF">B0H15DRAFT_271422</name>
</gene>
<organism evidence="1 2">
    <name type="scientific">Mycena belliarum</name>
    <dbReference type="NCBI Taxonomy" id="1033014"/>
    <lineage>
        <taxon>Eukaryota</taxon>
        <taxon>Fungi</taxon>
        <taxon>Dikarya</taxon>
        <taxon>Basidiomycota</taxon>
        <taxon>Agaricomycotina</taxon>
        <taxon>Agaricomycetes</taxon>
        <taxon>Agaricomycetidae</taxon>
        <taxon>Agaricales</taxon>
        <taxon>Marasmiineae</taxon>
        <taxon>Mycenaceae</taxon>
        <taxon>Mycena</taxon>
    </lineage>
</organism>
<dbReference type="AlphaFoldDB" id="A0AAD6U6L1"/>
<comment type="caution">
    <text evidence="1">The sequence shown here is derived from an EMBL/GenBank/DDBJ whole genome shotgun (WGS) entry which is preliminary data.</text>
</comment>
<dbReference type="EMBL" id="JARJCN010000023">
    <property type="protein sequence ID" value="KAJ7089778.1"/>
    <property type="molecule type" value="Genomic_DNA"/>
</dbReference>
<accession>A0AAD6U6L1</accession>
<dbReference type="Proteomes" id="UP001222325">
    <property type="component" value="Unassembled WGS sequence"/>
</dbReference>
<evidence type="ECO:0000313" key="1">
    <source>
        <dbReference type="EMBL" id="KAJ7089778.1"/>
    </source>
</evidence>
<dbReference type="PROSITE" id="PS51257">
    <property type="entry name" value="PROKAR_LIPOPROTEIN"/>
    <property type="match status" value="1"/>
</dbReference>
<reference evidence="1" key="1">
    <citation type="submission" date="2023-03" db="EMBL/GenBank/DDBJ databases">
        <title>Massive genome expansion in bonnet fungi (Mycena s.s.) driven by repeated elements and novel gene families across ecological guilds.</title>
        <authorList>
            <consortium name="Lawrence Berkeley National Laboratory"/>
            <person name="Harder C.B."/>
            <person name="Miyauchi S."/>
            <person name="Viragh M."/>
            <person name="Kuo A."/>
            <person name="Thoen E."/>
            <person name="Andreopoulos B."/>
            <person name="Lu D."/>
            <person name="Skrede I."/>
            <person name="Drula E."/>
            <person name="Henrissat B."/>
            <person name="Morin E."/>
            <person name="Kohler A."/>
            <person name="Barry K."/>
            <person name="LaButti K."/>
            <person name="Morin E."/>
            <person name="Salamov A."/>
            <person name="Lipzen A."/>
            <person name="Mereny Z."/>
            <person name="Hegedus B."/>
            <person name="Baldrian P."/>
            <person name="Stursova M."/>
            <person name="Weitz H."/>
            <person name="Taylor A."/>
            <person name="Grigoriev I.V."/>
            <person name="Nagy L.G."/>
            <person name="Martin F."/>
            <person name="Kauserud H."/>
        </authorList>
    </citation>
    <scope>NUCLEOTIDE SEQUENCE</scope>
    <source>
        <strain evidence="1">CBHHK173m</strain>
    </source>
</reference>